<dbReference type="AlphaFoldDB" id="A0AAV1ZPN8"/>
<comment type="caution">
    <text evidence="8">The sequence shown here is derived from an EMBL/GenBank/DDBJ whole genome shotgun (WGS) entry which is preliminary data.</text>
</comment>
<evidence type="ECO:0000256" key="3">
    <source>
        <dbReference type="ARBA" id="ARBA00022685"/>
    </source>
</evidence>
<sequence>MKPSQTEERQGVRQLRKVAIVLFLLVCVGSCTEQRVIVRACGRSLSELLSWVCQGNYNSPKNNKRSSFTPMENNGGLFDDDSFKMEEDFFYRQMRVQRGVADECCHRPCSFNTLRAYCGSGNR</sequence>
<dbReference type="InterPro" id="IPR022352">
    <property type="entry name" value="Ins/IGF/rlx"/>
</dbReference>
<evidence type="ECO:0000256" key="1">
    <source>
        <dbReference type="ARBA" id="ARBA00009034"/>
    </source>
</evidence>
<evidence type="ECO:0000256" key="4">
    <source>
        <dbReference type="ARBA" id="ARBA00022729"/>
    </source>
</evidence>
<evidence type="ECO:0000313" key="9">
    <source>
        <dbReference type="Proteomes" id="UP001497382"/>
    </source>
</evidence>
<comment type="similarity">
    <text evidence="1 6">Belongs to the insulin family.</text>
</comment>
<dbReference type="InterPro" id="IPR036438">
    <property type="entry name" value="Insulin-like_sf"/>
</dbReference>
<evidence type="ECO:0000256" key="5">
    <source>
        <dbReference type="ARBA" id="ARBA00023157"/>
    </source>
</evidence>
<evidence type="ECO:0000313" key="8">
    <source>
        <dbReference type="EMBL" id="CAL1273752.1"/>
    </source>
</evidence>
<dbReference type="PROSITE" id="PS00262">
    <property type="entry name" value="INSULIN"/>
    <property type="match status" value="1"/>
</dbReference>
<comment type="subcellular location">
    <subcellularLocation>
        <location evidence="6">Secreted</location>
    </subcellularLocation>
</comment>
<dbReference type="SMART" id="SM00078">
    <property type="entry name" value="IlGF"/>
    <property type="match status" value="1"/>
</dbReference>
<dbReference type="InterPro" id="IPR016179">
    <property type="entry name" value="Insulin-like"/>
</dbReference>
<dbReference type="GO" id="GO:0005179">
    <property type="term" value="F:hormone activity"/>
    <property type="evidence" value="ECO:0007669"/>
    <property type="project" value="InterPro"/>
</dbReference>
<accession>A0AAV1ZPN8</accession>
<comment type="subunit">
    <text evidence="2">Heterodimer of a B chain and an A chain linked by two disulfide bonds.</text>
</comment>
<keyword evidence="3" id="KW-0165">Cleavage on pair of basic residues</keyword>
<keyword evidence="6" id="KW-0964">Secreted</keyword>
<evidence type="ECO:0000256" key="6">
    <source>
        <dbReference type="RuleBase" id="RU000406"/>
    </source>
</evidence>
<dbReference type="SUPFAM" id="SSF56994">
    <property type="entry name" value="Insulin-like"/>
    <property type="match status" value="1"/>
</dbReference>
<name>A0AAV1ZPN8_9ARAC</name>
<dbReference type="PANTHER" id="PTHR13647">
    <property type="entry name" value="INSULIN-LIKE PEPTIDE 2-RELATED"/>
    <property type="match status" value="1"/>
</dbReference>
<dbReference type="GO" id="GO:0005576">
    <property type="term" value="C:extracellular region"/>
    <property type="evidence" value="ECO:0007669"/>
    <property type="project" value="UniProtKB-SubCell"/>
</dbReference>
<keyword evidence="5" id="KW-1015">Disulfide bond</keyword>
<keyword evidence="9" id="KW-1185">Reference proteome</keyword>
<reference evidence="8 9" key="1">
    <citation type="submission" date="2024-04" db="EMBL/GenBank/DDBJ databases">
        <authorList>
            <person name="Rising A."/>
            <person name="Reimegard J."/>
            <person name="Sonavane S."/>
            <person name="Akerstrom W."/>
            <person name="Nylinder S."/>
            <person name="Hedman E."/>
            <person name="Kallberg Y."/>
        </authorList>
    </citation>
    <scope>NUCLEOTIDE SEQUENCE [LARGE SCALE GENOMIC DNA]</scope>
</reference>
<keyword evidence="4" id="KW-0732">Signal</keyword>
<dbReference type="PANTHER" id="PTHR13647:SF4">
    <property type="entry name" value="INSULIN-LIKE PEPTIDE 1-RELATED"/>
    <property type="match status" value="1"/>
</dbReference>
<evidence type="ECO:0000256" key="2">
    <source>
        <dbReference type="ARBA" id="ARBA00011207"/>
    </source>
</evidence>
<dbReference type="InterPro" id="IPR022353">
    <property type="entry name" value="Insulin_CS"/>
</dbReference>
<dbReference type="Proteomes" id="UP001497382">
    <property type="component" value="Unassembled WGS sequence"/>
</dbReference>
<dbReference type="EMBL" id="CAXIEN010000070">
    <property type="protein sequence ID" value="CAL1273752.1"/>
    <property type="molecule type" value="Genomic_DNA"/>
</dbReference>
<protein>
    <recommendedName>
        <fullName evidence="7">Insulin-like domain-containing protein</fullName>
    </recommendedName>
</protein>
<dbReference type="Gene3D" id="1.10.100.10">
    <property type="entry name" value="Insulin-like"/>
    <property type="match status" value="1"/>
</dbReference>
<gene>
    <name evidence="8" type="ORF">LARSCL_LOCUS7072</name>
</gene>
<feature type="domain" description="Insulin-like" evidence="7">
    <location>
        <begin position="38"/>
        <end position="118"/>
    </location>
</feature>
<organism evidence="8 9">
    <name type="scientific">Larinioides sclopetarius</name>
    <dbReference type="NCBI Taxonomy" id="280406"/>
    <lineage>
        <taxon>Eukaryota</taxon>
        <taxon>Metazoa</taxon>
        <taxon>Ecdysozoa</taxon>
        <taxon>Arthropoda</taxon>
        <taxon>Chelicerata</taxon>
        <taxon>Arachnida</taxon>
        <taxon>Araneae</taxon>
        <taxon>Araneomorphae</taxon>
        <taxon>Entelegynae</taxon>
        <taxon>Araneoidea</taxon>
        <taxon>Araneidae</taxon>
        <taxon>Larinioides</taxon>
    </lineage>
</organism>
<dbReference type="Pfam" id="PF00049">
    <property type="entry name" value="Insulin"/>
    <property type="match status" value="1"/>
</dbReference>
<dbReference type="PRINTS" id="PR00276">
    <property type="entry name" value="INSULINFAMLY"/>
</dbReference>
<evidence type="ECO:0000259" key="7">
    <source>
        <dbReference type="SMART" id="SM00078"/>
    </source>
</evidence>
<proteinExistence type="inferred from homology"/>